<dbReference type="AlphaFoldDB" id="A0A2G9HL66"/>
<reference evidence="2" key="1">
    <citation type="journal article" date="2018" name="Gigascience">
        <title>Genome assembly of the Pink Ipe (Handroanthus impetiginosus, Bignoniaceae), a highly valued, ecologically keystone Neotropical timber forest tree.</title>
        <authorList>
            <person name="Silva-Junior O.B."/>
            <person name="Grattapaglia D."/>
            <person name="Novaes E."/>
            <person name="Collevatti R.G."/>
        </authorList>
    </citation>
    <scope>NUCLEOTIDE SEQUENCE [LARGE SCALE GENOMIC DNA]</scope>
    <source>
        <strain evidence="2">cv. UFG-1</strain>
    </source>
</reference>
<dbReference type="STRING" id="429701.A0A2G9HL66"/>
<dbReference type="OrthoDB" id="611564at2759"/>
<protein>
    <recommendedName>
        <fullName evidence="3">Myb/SANT-like domain-containing protein</fullName>
    </recommendedName>
</protein>
<proteinExistence type="predicted"/>
<evidence type="ECO:0000313" key="2">
    <source>
        <dbReference type="Proteomes" id="UP000231279"/>
    </source>
</evidence>
<dbReference type="Proteomes" id="UP000231279">
    <property type="component" value="Unassembled WGS sequence"/>
</dbReference>
<accession>A0A2G9HL66</accession>
<organism evidence="1 2">
    <name type="scientific">Handroanthus impetiginosus</name>
    <dbReference type="NCBI Taxonomy" id="429701"/>
    <lineage>
        <taxon>Eukaryota</taxon>
        <taxon>Viridiplantae</taxon>
        <taxon>Streptophyta</taxon>
        <taxon>Embryophyta</taxon>
        <taxon>Tracheophyta</taxon>
        <taxon>Spermatophyta</taxon>
        <taxon>Magnoliopsida</taxon>
        <taxon>eudicotyledons</taxon>
        <taxon>Gunneridae</taxon>
        <taxon>Pentapetalae</taxon>
        <taxon>asterids</taxon>
        <taxon>lamiids</taxon>
        <taxon>Lamiales</taxon>
        <taxon>Bignoniaceae</taxon>
        <taxon>Crescentiina</taxon>
        <taxon>Tabebuia alliance</taxon>
        <taxon>Handroanthus</taxon>
    </lineage>
</organism>
<evidence type="ECO:0000313" key="1">
    <source>
        <dbReference type="EMBL" id="PIN18267.1"/>
    </source>
</evidence>
<evidence type="ECO:0008006" key="3">
    <source>
        <dbReference type="Google" id="ProtNLM"/>
    </source>
</evidence>
<sequence length="277" mass="30351">MVRLEKIMAEKFPNCGIMSKHIKSKLQVWKKDYVLIQGIISSSGGAGAVIDPTTHVITADSETVWSEYVKVHPGASKLRGRPFPMYSSWVEIFGNDRAQGTGAIDVGDAVANVLYGTQSKITEKSGENLFSLPISTPIMSPEETSGDDISTTRCEYGVRGHVSTSSSKRQKKRATAEDIEDLVGKWMEETSSALGTLVQQMRPATPPAAPPVDNAESQSRKAIYDAVGQIPELTIEERVLATHRLVDNEKYMDAFWSMCGEGRATYVRLLLRDGTGH</sequence>
<keyword evidence="2" id="KW-1185">Reference proteome</keyword>
<comment type="caution">
    <text evidence="1">The sequence shown here is derived from an EMBL/GenBank/DDBJ whole genome shotgun (WGS) entry which is preliminary data.</text>
</comment>
<gene>
    <name evidence="1" type="ORF">CDL12_09065</name>
</gene>
<dbReference type="PANTHER" id="PTHR46250:SF15">
    <property type="entry name" value="OS01G0523800 PROTEIN"/>
    <property type="match status" value="1"/>
</dbReference>
<name>A0A2G9HL66_9LAMI</name>
<dbReference type="EMBL" id="NKXS01001492">
    <property type="protein sequence ID" value="PIN18267.1"/>
    <property type="molecule type" value="Genomic_DNA"/>
</dbReference>
<dbReference type="PANTHER" id="PTHR46250">
    <property type="entry name" value="MYB/SANT-LIKE DNA-BINDING DOMAIN PROTEIN-RELATED"/>
    <property type="match status" value="1"/>
</dbReference>